<organism evidence="2 3">
    <name type="scientific">Methyloceanibacter marginalis</name>
    <dbReference type="NCBI Taxonomy" id="1774971"/>
    <lineage>
        <taxon>Bacteria</taxon>
        <taxon>Pseudomonadati</taxon>
        <taxon>Pseudomonadota</taxon>
        <taxon>Alphaproteobacteria</taxon>
        <taxon>Hyphomicrobiales</taxon>
        <taxon>Hyphomicrobiaceae</taxon>
        <taxon>Methyloceanibacter</taxon>
    </lineage>
</organism>
<evidence type="ECO:0000313" key="2">
    <source>
        <dbReference type="EMBL" id="ODS02038.1"/>
    </source>
</evidence>
<dbReference type="OrthoDB" id="7363889at2"/>
<evidence type="ECO:0000313" key="3">
    <source>
        <dbReference type="Proteomes" id="UP000095042"/>
    </source>
</evidence>
<sequence>MELYEKFGCSPEHVKLAFRCVIKQGPIDPKAAEELASRVHNCWMSPEGPKKETNAAANSAKGGTKPD</sequence>
<keyword evidence="3" id="KW-1185">Reference proteome</keyword>
<protein>
    <submittedName>
        <fullName evidence="2">Uncharacterized protein</fullName>
    </submittedName>
</protein>
<dbReference type="AlphaFoldDB" id="A0A1E3W885"/>
<evidence type="ECO:0000256" key="1">
    <source>
        <dbReference type="SAM" id="MobiDB-lite"/>
    </source>
</evidence>
<comment type="caution">
    <text evidence="2">The sequence shown here is derived from an EMBL/GenBank/DDBJ whole genome shotgun (WGS) entry which is preliminary data.</text>
</comment>
<dbReference type="Proteomes" id="UP000095042">
    <property type="component" value="Unassembled WGS sequence"/>
</dbReference>
<reference evidence="2 3" key="1">
    <citation type="journal article" date="2016" name="Environ. Microbiol.">
        <title>New Methyloceanibacter diversity from North Sea sediments includes methanotroph containing solely the soluble methane monooxygenase.</title>
        <authorList>
            <person name="Vekeman B."/>
            <person name="Kerckhof F.M."/>
            <person name="Cremers G."/>
            <person name="de Vos P."/>
            <person name="Vandamme P."/>
            <person name="Boon N."/>
            <person name="Op den Camp H.J."/>
            <person name="Heylen K."/>
        </authorList>
    </citation>
    <scope>NUCLEOTIDE SEQUENCE [LARGE SCALE GENOMIC DNA]</scope>
    <source>
        <strain evidence="2 3">R-67177</strain>
    </source>
</reference>
<feature type="region of interest" description="Disordered" evidence="1">
    <location>
        <begin position="45"/>
        <end position="67"/>
    </location>
</feature>
<dbReference type="RefSeq" id="WP_069624778.1">
    <property type="nucleotide sequence ID" value="NZ_LPWD01000420.1"/>
</dbReference>
<proteinExistence type="predicted"/>
<name>A0A1E3W885_9HYPH</name>
<dbReference type="EMBL" id="LPWD01000420">
    <property type="protein sequence ID" value="ODS02038.1"/>
    <property type="molecule type" value="Genomic_DNA"/>
</dbReference>
<gene>
    <name evidence="2" type="ORF">AUC71_02705</name>
</gene>
<accession>A0A1E3W885</accession>